<keyword evidence="2" id="KW-1185">Reference proteome</keyword>
<sequence length="239" mass="27453">MTIVSHKHEFIFLKSRKTAGTSVEGWLIPQLGQMDFVATSRQNWGANLPVLGTPHATTRFPILERPAKKLLRFFRPVLRLGEHASALDVRRHVGERVWKQYFKFSIERQPWDRLISLWSWRQHRLGREISFDQFLDKLENGEDDPLVEFWSNLPIYADAGGAVVADQVLDYGRLKSELGEVAQFLGLPISVDDLPRHKTGHRTASDTVTGLSKAQIQRVSRLCRAEIKLFGWDEPKSQQ</sequence>
<dbReference type="Proteomes" id="UP001596150">
    <property type="component" value="Unassembled WGS sequence"/>
</dbReference>
<dbReference type="Pfam" id="PF03567">
    <property type="entry name" value="Sulfotransfer_2"/>
    <property type="match status" value="1"/>
</dbReference>
<proteinExistence type="predicted"/>
<dbReference type="SUPFAM" id="SSF52540">
    <property type="entry name" value="P-loop containing nucleoside triphosphate hydrolases"/>
    <property type="match status" value="1"/>
</dbReference>
<dbReference type="EMBL" id="JBHSML010000003">
    <property type="protein sequence ID" value="MFC5516276.1"/>
    <property type="molecule type" value="Genomic_DNA"/>
</dbReference>
<name>A0ABW0PUJ6_9HYPH</name>
<evidence type="ECO:0000313" key="2">
    <source>
        <dbReference type="Proteomes" id="UP001596150"/>
    </source>
</evidence>
<evidence type="ECO:0000313" key="1">
    <source>
        <dbReference type="EMBL" id="MFC5516276.1"/>
    </source>
</evidence>
<dbReference type="InterPro" id="IPR005331">
    <property type="entry name" value="Sulfotransferase"/>
</dbReference>
<accession>A0ABW0PUJ6</accession>
<protein>
    <submittedName>
        <fullName evidence="1">Sulfotransferase family 2 domain-containing protein</fullName>
    </submittedName>
</protein>
<reference evidence="2" key="1">
    <citation type="journal article" date="2019" name="Int. J. Syst. Evol. Microbiol.">
        <title>The Global Catalogue of Microorganisms (GCM) 10K type strain sequencing project: providing services to taxonomists for standard genome sequencing and annotation.</title>
        <authorList>
            <consortium name="The Broad Institute Genomics Platform"/>
            <consortium name="The Broad Institute Genome Sequencing Center for Infectious Disease"/>
            <person name="Wu L."/>
            <person name="Ma J."/>
        </authorList>
    </citation>
    <scope>NUCLEOTIDE SEQUENCE [LARGE SCALE GENOMIC DNA]</scope>
    <source>
        <strain evidence="2">KACC 12633</strain>
    </source>
</reference>
<organism evidence="1 2">
    <name type="scientific">Kaistia terrae</name>
    <dbReference type="NCBI Taxonomy" id="537017"/>
    <lineage>
        <taxon>Bacteria</taxon>
        <taxon>Pseudomonadati</taxon>
        <taxon>Pseudomonadota</taxon>
        <taxon>Alphaproteobacteria</taxon>
        <taxon>Hyphomicrobiales</taxon>
        <taxon>Kaistiaceae</taxon>
        <taxon>Kaistia</taxon>
    </lineage>
</organism>
<gene>
    <name evidence="1" type="ORF">ACFPP9_10895</name>
</gene>
<dbReference type="RefSeq" id="WP_266341523.1">
    <property type="nucleotide sequence ID" value="NZ_JAPKNH010000001.1"/>
</dbReference>
<dbReference type="InterPro" id="IPR027417">
    <property type="entry name" value="P-loop_NTPase"/>
</dbReference>
<comment type="caution">
    <text evidence="1">The sequence shown here is derived from an EMBL/GenBank/DDBJ whole genome shotgun (WGS) entry which is preliminary data.</text>
</comment>